<dbReference type="EMBL" id="CAKASE010000083">
    <property type="protein sequence ID" value="CAG9585029.1"/>
    <property type="molecule type" value="Genomic_DNA"/>
</dbReference>
<dbReference type="AlphaFoldDB" id="A0A8J2WF29"/>
<organism evidence="1 2">
    <name type="scientific">Danaus chrysippus</name>
    <name type="common">African queen</name>
    <dbReference type="NCBI Taxonomy" id="151541"/>
    <lineage>
        <taxon>Eukaryota</taxon>
        <taxon>Metazoa</taxon>
        <taxon>Ecdysozoa</taxon>
        <taxon>Arthropoda</taxon>
        <taxon>Hexapoda</taxon>
        <taxon>Insecta</taxon>
        <taxon>Pterygota</taxon>
        <taxon>Neoptera</taxon>
        <taxon>Endopterygota</taxon>
        <taxon>Lepidoptera</taxon>
        <taxon>Glossata</taxon>
        <taxon>Ditrysia</taxon>
        <taxon>Papilionoidea</taxon>
        <taxon>Nymphalidae</taxon>
        <taxon>Danainae</taxon>
        <taxon>Danaini</taxon>
        <taxon>Danaina</taxon>
        <taxon>Danaus</taxon>
        <taxon>Anosia</taxon>
    </lineage>
</organism>
<reference evidence="1" key="1">
    <citation type="submission" date="2021-09" db="EMBL/GenBank/DDBJ databases">
        <authorList>
            <person name="Martin H S."/>
        </authorList>
    </citation>
    <scope>NUCLEOTIDE SEQUENCE</scope>
</reference>
<evidence type="ECO:0000313" key="2">
    <source>
        <dbReference type="Proteomes" id="UP000789524"/>
    </source>
</evidence>
<comment type="caution">
    <text evidence="1">The sequence shown here is derived from an EMBL/GenBank/DDBJ whole genome shotgun (WGS) entry which is preliminary data.</text>
</comment>
<accession>A0A8J2WF29</accession>
<dbReference type="Proteomes" id="UP000789524">
    <property type="component" value="Unassembled WGS sequence"/>
</dbReference>
<name>A0A8J2WF29_9NEOP</name>
<proteinExistence type="predicted"/>
<sequence length="99" mass="10769">MSYLFSGSDLLSLPQITSHFTLLSRLHPSPVTFGEANACDYLLPAAICALSSLTDYTAVITYPIPSPQLQPDVFSQHSFALCLADSVTSQDVLLLHRLD</sequence>
<gene>
    <name evidence="1" type="ORF">DCHRY22_LOCUS15522</name>
</gene>
<keyword evidence="2" id="KW-1185">Reference proteome</keyword>
<protein>
    <submittedName>
        <fullName evidence="1">(African queen) hypothetical protein</fullName>
    </submittedName>
</protein>
<evidence type="ECO:0000313" key="1">
    <source>
        <dbReference type="EMBL" id="CAG9585029.1"/>
    </source>
</evidence>